<sequence>MASEEKTIDRSMGTRIASLFQLLEKSLGRIGTKKESTDDLTQTRYVTSKIYGIVIAQDKVQKDLLFKESINIELLVNTLQSVYDDQVVISVVSILSEILGKAPFGKRASLFVNHGVSNALFHLLRQASGQDNTLPDEVLLTIHCILGHIGNKDRKFAVKARLNNALLLTLGLIKNNHNNFKNLQYLLQVFKIYTGNSVNASYVGKHNSINILFRIIALCGRKHTVVLKLALDSLNNLTKSKSNSARSVGMGGVPTLLTLFTDWHQFDTKHRYNNLKKSILNTLKNITNLKSGRKALLESEGIRILYEICQDLSECREMESLILLASIIMRKCCPRNKLPLDNVNSVVTFALPLSDKHVPDCLVVSNQDIGDISDTGNDSDHSSLDNDDDIDSDDERFRTDNSDEPDDDQIEALEQPESRSIEELKSYSKFFPELFHFENRPGSCVSVPAAISDPVLTKNERESRFKSGRRVQSFSNITETLPKSFHNSSSTNSEPDSVLYQLDKLSFRGRYSMPDVNYSDKQQDSATAVNLKTGTSVFMLDVQLPTSSKPAAKPPTPTRNVKKSKTGKRNGQSKEKRSKKKVEEPTTAIADAMYITPLPTPRGLEDADVMSTTTTTVEPLEEEVFKDPKLYTQMAGETKSVYRFEKIAYPDLQAANGSTKPEKLYNRKFGVQRSKVFEDIDRMIHPDLLIERVVFDLNKIVEEAGDNYSQQNSNLTNRDEFSIGRRLLSPGHLIFNAQFESANLRRAVQIREYEYDLILNPDINTNHHHQWFYFQVSNMVADIPYRFNIVNCEKLNSQFNFGMKPVMYSVTDDIEGNGEWMRVGTDICYYKNHFIRSSITTGGVKGKSYYTSTFTITFKHSNDICYLAYHYPYTYTTLKTHLYHWQSICDTSQIFFRHQKLCETLASNPVPVLTITAQPSIEIDGVTELKNRPYIFLSARVHPGESNSSWVMKGTIDYLLSMKPGAQRLREMYIFKIVPMLNPDGVINGNHRSSLVAEDLNRRWSRPCPKLHPTIYHTKGLLHYLNIINKTPLVSCDYHGHSRRKNIFMYGCCPTLSWIPNDTQNPASTGNKQIDNGYKTLPRLLSISSPAFCLQSCSFVVERGKEATARVVIWRQLGVARSYTMESSYCGCDQGKYKDLHLNTKILEEMGSKFCEALTRMVRPSTLTDHSAAGSKDVSQFLEVSAATFSVSDFQDDHDISSNISKGGEEESLYDLDVNCSESDEDYDEDNYDEDDANE</sequence>
<dbReference type="Gene3D" id="2.60.40.3120">
    <property type="match status" value="1"/>
</dbReference>
<dbReference type="Gene3D" id="1.25.10.10">
    <property type="entry name" value="Leucine-rich Repeat Variant"/>
    <property type="match status" value="1"/>
</dbReference>
<dbReference type="SUPFAM" id="SSF53187">
    <property type="entry name" value="Zn-dependent exopeptidases"/>
    <property type="match status" value="1"/>
</dbReference>
<dbReference type="PANTHER" id="PTHR12756">
    <property type="entry name" value="CYTOSOLIC CARBOXYPEPTIDASE"/>
    <property type="match status" value="1"/>
</dbReference>
<dbReference type="InterPro" id="IPR016024">
    <property type="entry name" value="ARM-type_fold"/>
</dbReference>
<dbReference type="Pfam" id="PF25571">
    <property type="entry name" value="TPR_CCP1_N"/>
    <property type="match status" value="1"/>
</dbReference>
<feature type="region of interest" description="Disordered" evidence="13">
    <location>
        <begin position="545"/>
        <end position="586"/>
    </location>
</feature>
<comment type="caution">
    <text evidence="15">The sequence shown here is derived from an EMBL/GenBank/DDBJ whole genome shotgun (WGS) entry which is preliminary data.</text>
</comment>
<organism evidence="15 16">
    <name type="scientific">Patella caerulea</name>
    <name type="common">Rayed Mediterranean limpet</name>
    <dbReference type="NCBI Taxonomy" id="87958"/>
    <lineage>
        <taxon>Eukaryota</taxon>
        <taxon>Metazoa</taxon>
        <taxon>Spiralia</taxon>
        <taxon>Lophotrochozoa</taxon>
        <taxon>Mollusca</taxon>
        <taxon>Gastropoda</taxon>
        <taxon>Patellogastropoda</taxon>
        <taxon>Patelloidea</taxon>
        <taxon>Patellidae</taxon>
        <taxon>Patella</taxon>
    </lineage>
</organism>
<dbReference type="GO" id="GO:0006508">
    <property type="term" value="P:proteolysis"/>
    <property type="evidence" value="ECO:0007669"/>
    <property type="project" value="UniProtKB-KW"/>
</dbReference>
<proteinExistence type="inferred from homology"/>
<evidence type="ECO:0000256" key="1">
    <source>
        <dbReference type="ARBA" id="ARBA00001947"/>
    </source>
</evidence>
<keyword evidence="8" id="KW-0862">Zinc</keyword>
<dbReference type="Pfam" id="PF18027">
    <property type="entry name" value="Pepdidase_M14_N"/>
    <property type="match status" value="1"/>
</dbReference>
<feature type="compositionally biased region" description="Acidic residues" evidence="13">
    <location>
        <begin position="385"/>
        <end position="394"/>
    </location>
</feature>
<keyword evidence="6" id="KW-0479">Metal-binding</keyword>
<keyword evidence="7" id="KW-0378">Hydrolase</keyword>
<feature type="compositionally biased region" description="Acidic residues" evidence="13">
    <location>
        <begin position="1222"/>
        <end position="1239"/>
    </location>
</feature>
<feature type="active site" description="Proton donor/acceptor" evidence="12">
    <location>
        <position position="1126"/>
    </location>
</feature>
<feature type="region of interest" description="Disordered" evidence="13">
    <location>
        <begin position="373"/>
        <end position="408"/>
    </location>
</feature>
<comment type="similarity">
    <text evidence="3 12">Belongs to the peptidase M14 family.</text>
</comment>
<evidence type="ECO:0000313" key="16">
    <source>
        <dbReference type="Proteomes" id="UP001347796"/>
    </source>
</evidence>
<dbReference type="InterPro" id="IPR040626">
    <property type="entry name" value="Pepdidase_M14_N"/>
</dbReference>
<dbReference type="Proteomes" id="UP001347796">
    <property type="component" value="Unassembled WGS sequence"/>
</dbReference>
<evidence type="ECO:0000256" key="3">
    <source>
        <dbReference type="ARBA" id="ARBA00005988"/>
    </source>
</evidence>
<dbReference type="EMBL" id="JAZGQO010000008">
    <property type="protein sequence ID" value="KAK6178691.1"/>
    <property type="molecule type" value="Genomic_DNA"/>
</dbReference>
<dbReference type="GO" id="GO:0008270">
    <property type="term" value="F:zinc ion binding"/>
    <property type="evidence" value="ECO:0007669"/>
    <property type="project" value="InterPro"/>
</dbReference>
<evidence type="ECO:0000256" key="12">
    <source>
        <dbReference type="PROSITE-ProRule" id="PRU01379"/>
    </source>
</evidence>
<evidence type="ECO:0000259" key="14">
    <source>
        <dbReference type="PROSITE" id="PS52035"/>
    </source>
</evidence>
<dbReference type="InterPro" id="IPR000834">
    <property type="entry name" value="Peptidase_M14"/>
</dbReference>
<dbReference type="Gene3D" id="3.40.630.10">
    <property type="entry name" value="Zn peptidases"/>
    <property type="match status" value="1"/>
</dbReference>
<feature type="domain" description="Peptidase M14" evidence="14">
    <location>
        <begin position="871"/>
        <end position="1162"/>
    </location>
</feature>
<keyword evidence="4" id="KW-0963">Cytoplasm</keyword>
<evidence type="ECO:0000256" key="8">
    <source>
        <dbReference type="ARBA" id="ARBA00022833"/>
    </source>
</evidence>
<dbReference type="PROSITE" id="PS52035">
    <property type="entry name" value="PEPTIDASE_M14"/>
    <property type="match status" value="1"/>
</dbReference>
<dbReference type="InterPro" id="IPR033852">
    <property type="entry name" value="CBPC1/4"/>
</dbReference>
<dbReference type="InterPro" id="IPR011989">
    <property type="entry name" value="ARM-like"/>
</dbReference>
<dbReference type="AlphaFoldDB" id="A0AAN8PTN2"/>
<evidence type="ECO:0000256" key="9">
    <source>
        <dbReference type="ARBA" id="ARBA00023049"/>
    </source>
</evidence>
<dbReference type="GO" id="GO:0005737">
    <property type="term" value="C:cytoplasm"/>
    <property type="evidence" value="ECO:0007669"/>
    <property type="project" value="UniProtKB-SubCell"/>
</dbReference>
<keyword evidence="5" id="KW-0645">Protease</keyword>
<keyword evidence="16" id="KW-1185">Reference proteome</keyword>
<evidence type="ECO:0000256" key="13">
    <source>
        <dbReference type="SAM" id="MobiDB-lite"/>
    </source>
</evidence>
<gene>
    <name evidence="15" type="ORF">SNE40_011217</name>
</gene>
<evidence type="ECO:0000256" key="5">
    <source>
        <dbReference type="ARBA" id="ARBA00022670"/>
    </source>
</evidence>
<dbReference type="GO" id="GO:0004181">
    <property type="term" value="F:metallocarboxypeptidase activity"/>
    <property type="evidence" value="ECO:0007669"/>
    <property type="project" value="InterPro"/>
</dbReference>
<evidence type="ECO:0000256" key="2">
    <source>
        <dbReference type="ARBA" id="ARBA00004496"/>
    </source>
</evidence>
<dbReference type="CDD" id="cd06906">
    <property type="entry name" value="M14_Nna1"/>
    <property type="match status" value="1"/>
</dbReference>
<evidence type="ECO:0000313" key="15">
    <source>
        <dbReference type="EMBL" id="KAK6178691.1"/>
    </source>
</evidence>
<evidence type="ECO:0000256" key="6">
    <source>
        <dbReference type="ARBA" id="ARBA00022723"/>
    </source>
</evidence>
<dbReference type="SUPFAM" id="SSF48371">
    <property type="entry name" value="ARM repeat"/>
    <property type="match status" value="1"/>
</dbReference>
<evidence type="ECO:0000256" key="11">
    <source>
        <dbReference type="ARBA" id="ARBA00026108"/>
    </source>
</evidence>
<comment type="cofactor">
    <cofactor evidence="1">
        <name>Zn(2+)</name>
        <dbReference type="ChEBI" id="CHEBI:29105"/>
    </cofactor>
</comment>
<comment type="catalytic activity">
    <reaction evidence="10">
        <text>C-terminal L-alpha-aminoacyl-L-glutamyl-L-glutamyl-[tubulin] + H2O = C-terminal L-alpha-aminoacyl-L-glutamyl-[tubulin] + L-glutamate</text>
        <dbReference type="Rhea" id="RHEA:63792"/>
        <dbReference type="Rhea" id="RHEA-COMP:16435"/>
        <dbReference type="Rhea" id="RHEA-COMP:16436"/>
        <dbReference type="ChEBI" id="CHEBI:15377"/>
        <dbReference type="ChEBI" id="CHEBI:29985"/>
        <dbReference type="ChEBI" id="CHEBI:149555"/>
        <dbReference type="ChEBI" id="CHEBI:149556"/>
        <dbReference type="EC" id="3.4.17.24"/>
    </reaction>
    <physiologicalReaction direction="left-to-right" evidence="10">
        <dbReference type="Rhea" id="RHEA:63793"/>
    </physiologicalReaction>
</comment>
<evidence type="ECO:0000256" key="4">
    <source>
        <dbReference type="ARBA" id="ARBA00022490"/>
    </source>
</evidence>
<name>A0AAN8PTN2_PATCE</name>
<evidence type="ECO:0000256" key="7">
    <source>
        <dbReference type="ARBA" id="ARBA00022801"/>
    </source>
</evidence>
<keyword evidence="9" id="KW-0482">Metalloprotease</keyword>
<dbReference type="EC" id="3.4.17.24" evidence="11"/>
<dbReference type="Pfam" id="PF00246">
    <property type="entry name" value="Peptidase_M14"/>
    <property type="match status" value="1"/>
</dbReference>
<accession>A0AAN8PTN2</accession>
<feature type="region of interest" description="Disordered" evidence="13">
    <location>
        <begin position="1200"/>
        <end position="1239"/>
    </location>
</feature>
<evidence type="ECO:0000256" key="10">
    <source>
        <dbReference type="ARBA" id="ARBA00024524"/>
    </source>
</evidence>
<dbReference type="InterPro" id="IPR050821">
    <property type="entry name" value="Cytosolic_carboxypeptidase"/>
</dbReference>
<protein>
    <recommendedName>
        <fullName evidence="11">tubulin-glutamate carboxypeptidase</fullName>
        <ecNumber evidence="11">3.4.17.24</ecNumber>
    </recommendedName>
</protein>
<dbReference type="PANTHER" id="PTHR12756:SF11">
    <property type="entry name" value="CYTOSOLIC CARBOXYPEPTIDASE 1"/>
    <property type="match status" value="1"/>
</dbReference>
<reference evidence="15 16" key="1">
    <citation type="submission" date="2024-01" db="EMBL/GenBank/DDBJ databases">
        <title>The genome of the rayed Mediterranean limpet Patella caerulea (Linnaeus, 1758).</title>
        <authorList>
            <person name="Anh-Thu Weber A."/>
            <person name="Halstead-Nussloch G."/>
        </authorList>
    </citation>
    <scope>NUCLEOTIDE SEQUENCE [LARGE SCALE GENOMIC DNA]</scope>
    <source>
        <strain evidence="15">AATW-2023a</strain>
        <tissue evidence="15">Whole specimen</tissue>
    </source>
</reference>
<comment type="subcellular location">
    <subcellularLocation>
        <location evidence="2">Cytoplasm</location>
    </subcellularLocation>
</comment>